<dbReference type="AlphaFoldDB" id="A0A3L6EHK1"/>
<dbReference type="PANTHER" id="PTHR11802:SF236">
    <property type="entry name" value="OS02G0463500 PROTEIN"/>
    <property type="match status" value="1"/>
</dbReference>
<feature type="signal peptide" evidence="2">
    <location>
        <begin position="1"/>
        <end position="34"/>
    </location>
</feature>
<gene>
    <name evidence="3" type="primary">CBP1_3</name>
    <name evidence="3" type="ORF">Zm00014a_014759</name>
</gene>
<dbReference type="ExpressionAtlas" id="A0A3L6EHK1">
    <property type="expression patterns" value="baseline and differential"/>
</dbReference>
<dbReference type="PANTHER" id="PTHR11802">
    <property type="entry name" value="SERINE PROTEASE FAMILY S10 SERINE CARBOXYPEPTIDASE"/>
    <property type="match status" value="1"/>
</dbReference>
<reference evidence="3" key="1">
    <citation type="journal article" date="2018" name="Nat. Genet.">
        <title>Extensive intraspecific gene order and gene structural variations between Mo17 and other maize genomes.</title>
        <authorList>
            <person name="Sun S."/>
            <person name="Zhou Y."/>
            <person name="Chen J."/>
            <person name="Shi J."/>
            <person name="Zhao H."/>
            <person name="Zhao H."/>
            <person name="Song W."/>
            <person name="Zhang M."/>
            <person name="Cui Y."/>
            <person name="Dong X."/>
            <person name="Liu H."/>
            <person name="Ma X."/>
            <person name="Jiao Y."/>
            <person name="Wang B."/>
            <person name="Wei X."/>
            <person name="Stein J.C."/>
            <person name="Glaubitz J.C."/>
            <person name="Lu F."/>
            <person name="Yu G."/>
            <person name="Liang C."/>
            <person name="Fengler K."/>
            <person name="Li B."/>
            <person name="Rafalski A."/>
            <person name="Schnable P.S."/>
            <person name="Ware D.H."/>
            <person name="Buckler E.S."/>
            <person name="Lai J."/>
        </authorList>
    </citation>
    <scope>NUCLEOTIDE SEQUENCE [LARGE SCALE GENOMIC DNA]</scope>
    <source>
        <tissue evidence="3">Seedling</tissue>
    </source>
</reference>
<organism evidence="3">
    <name type="scientific">Zea mays</name>
    <name type="common">Maize</name>
    <dbReference type="NCBI Taxonomy" id="4577"/>
    <lineage>
        <taxon>Eukaryota</taxon>
        <taxon>Viridiplantae</taxon>
        <taxon>Streptophyta</taxon>
        <taxon>Embryophyta</taxon>
        <taxon>Tracheophyta</taxon>
        <taxon>Spermatophyta</taxon>
        <taxon>Magnoliopsida</taxon>
        <taxon>Liliopsida</taxon>
        <taxon>Poales</taxon>
        <taxon>Poaceae</taxon>
        <taxon>PACMAD clade</taxon>
        <taxon>Panicoideae</taxon>
        <taxon>Andropogonodae</taxon>
        <taxon>Andropogoneae</taxon>
        <taxon>Tripsacinae</taxon>
        <taxon>Zea</taxon>
    </lineage>
</organism>
<feature type="chain" id="PRO_5018265827" evidence="2">
    <location>
        <begin position="35"/>
        <end position="227"/>
    </location>
</feature>
<evidence type="ECO:0000256" key="2">
    <source>
        <dbReference type="SAM" id="SignalP"/>
    </source>
</evidence>
<dbReference type="Proteomes" id="UP000251960">
    <property type="component" value="Chromosome 5"/>
</dbReference>
<comment type="caution">
    <text evidence="3">The sequence shown here is derived from an EMBL/GenBank/DDBJ whole genome shotgun (WGS) entry which is preliminary data.</text>
</comment>
<dbReference type="SUPFAM" id="SSF53474">
    <property type="entry name" value="alpha/beta-Hydrolases"/>
    <property type="match status" value="1"/>
</dbReference>
<dbReference type="PRINTS" id="PR00724">
    <property type="entry name" value="CRBOXYPTASEC"/>
</dbReference>
<evidence type="ECO:0000313" key="3">
    <source>
        <dbReference type="EMBL" id="PWZ20532.1"/>
    </source>
</evidence>
<dbReference type="InterPro" id="IPR001563">
    <property type="entry name" value="Peptidase_S10"/>
</dbReference>
<keyword evidence="2" id="KW-0732">Signal</keyword>
<dbReference type="Gene3D" id="3.40.50.1820">
    <property type="entry name" value="alpha/beta hydrolase"/>
    <property type="match status" value="1"/>
</dbReference>
<keyword evidence="3" id="KW-0645">Protease</keyword>
<dbReference type="EMBL" id="NCVQ01000006">
    <property type="protein sequence ID" value="PWZ20532.1"/>
    <property type="molecule type" value="Genomic_DNA"/>
</dbReference>
<comment type="similarity">
    <text evidence="1">Belongs to the peptidase S10 family.</text>
</comment>
<protein>
    <submittedName>
        <fullName evidence="3">Serine carboxypeptidase 1</fullName>
    </submittedName>
</protein>
<accession>A0A3L6EHK1</accession>
<keyword evidence="3" id="KW-0378">Hydrolase</keyword>
<dbReference type="InterPro" id="IPR029058">
    <property type="entry name" value="AB_hydrolase_fold"/>
</dbReference>
<dbReference type="GO" id="GO:0006508">
    <property type="term" value="P:proteolysis"/>
    <property type="evidence" value="ECO:0007669"/>
    <property type="project" value="InterPro"/>
</dbReference>
<dbReference type="Pfam" id="PF00450">
    <property type="entry name" value="Peptidase_S10"/>
    <property type="match status" value="1"/>
</dbReference>
<sequence>MPRQRTLTSEAAGGRLLLVVVAVLLCLSVPLGRAAPPGAEVAEFPGFTGKLPSKHYAGYVTVGRHEQRKRHLYYYLAVSERNPSLDPVVIWINGGPACSGFSAFLHSFGPFRMEGSQVHINDGPRVALNPYSWTKMASLLLVDSPAGVGYSYADHEDDYTTDDTSRVADLYDFLSKWFAEYAEFLSNPFYVAGCSYSGVIVPVLAHEIIKRNEESGGVKINFKVIHL</sequence>
<keyword evidence="3" id="KW-0121">Carboxypeptidase</keyword>
<name>A0A3L6EHK1_MAIZE</name>
<proteinExistence type="inferred from homology"/>
<evidence type="ECO:0000256" key="1">
    <source>
        <dbReference type="ARBA" id="ARBA00009431"/>
    </source>
</evidence>
<dbReference type="GO" id="GO:0004185">
    <property type="term" value="F:serine-type carboxypeptidase activity"/>
    <property type="evidence" value="ECO:0007669"/>
    <property type="project" value="InterPro"/>
</dbReference>